<sequence>MKNKLNTQQLAVEFISVVFAVILALVLNSWRESSALNANLQKVKESIFQEVKSNDALLRKSLDYRKELLQKLYSNQNLLLAVASADLDFDVNDNTKLANFFKRSLIFGQKEYRENIMVMQEDDSRVLIFGESVFDLKLEQDTLKLMGVGNIQLKLPNINNRSWDLAQATGTVVRMNVTLVEKLGVVNSLIETYLKTSESAVEMVYNGKQKGLISVLEDLKSLEEKIIEANASLLEELQ</sequence>
<evidence type="ECO:0000313" key="3">
    <source>
        <dbReference type="Proteomes" id="UP000658258"/>
    </source>
</evidence>
<keyword evidence="1" id="KW-0472">Membrane</keyword>
<dbReference type="EMBL" id="BNAG01000004">
    <property type="protein sequence ID" value="GHE70625.1"/>
    <property type="molecule type" value="Genomic_DNA"/>
</dbReference>
<evidence type="ECO:0008006" key="4">
    <source>
        <dbReference type="Google" id="ProtNLM"/>
    </source>
</evidence>
<keyword evidence="1" id="KW-1133">Transmembrane helix</keyword>
<protein>
    <recommendedName>
        <fullName evidence="4">Double Cache domain-containing protein</fullName>
    </recommendedName>
</protein>
<dbReference type="Proteomes" id="UP000658258">
    <property type="component" value="Unassembled WGS sequence"/>
</dbReference>
<evidence type="ECO:0000313" key="2">
    <source>
        <dbReference type="EMBL" id="GHE70625.1"/>
    </source>
</evidence>
<organism evidence="2 3">
    <name type="scientific">Roseivirga thermotolerans</name>
    <dbReference type="NCBI Taxonomy" id="1758176"/>
    <lineage>
        <taxon>Bacteria</taxon>
        <taxon>Pseudomonadati</taxon>
        <taxon>Bacteroidota</taxon>
        <taxon>Cytophagia</taxon>
        <taxon>Cytophagales</taxon>
        <taxon>Roseivirgaceae</taxon>
        <taxon>Roseivirga</taxon>
    </lineage>
</organism>
<feature type="transmembrane region" description="Helical" evidence="1">
    <location>
        <begin position="12"/>
        <end position="30"/>
    </location>
</feature>
<gene>
    <name evidence="2" type="ORF">GCM10011340_27910</name>
</gene>
<reference evidence="3" key="1">
    <citation type="journal article" date="2019" name="Int. J. Syst. Evol. Microbiol.">
        <title>The Global Catalogue of Microorganisms (GCM) 10K type strain sequencing project: providing services to taxonomists for standard genome sequencing and annotation.</title>
        <authorList>
            <consortium name="The Broad Institute Genomics Platform"/>
            <consortium name="The Broad Institute Genome Sequencing Center for Infectious Disease"/>
            <person name="Wu L."/>
            <person name="Ma J."/>
        </authorList>
    </citation>
    <scope>NUCLEOTIDE SEQUENCE [LARGE SCALE GENOMIC DNA]</scope>
    <source>
        <strain evidence="3">CGMCC 1.15111</strain>
    </source>
</reference>
<accession>A0ABQ3I7V8</accession>
<keyword evidence="3" id="KW-1185">Reference proteome</keyword>
<proteinExistence type="predicted"/>
<keyword evidence="1" id="KW-0812">Transmembrane</keyword>
<name>A0ABQ3I7V8_9BACT</name>
<dbReference type="RefSeq" id="WP_189630905.1">
    <property type="nucleotide sequence ID" value="NZ_BNAG01000004.1"/>
</dbReference>
<comment type="caution">
    <text evidence="2">The sequence shown here is derived from an EMBL/GenBank/DDBJ whole genome shotgun (WGS) entry which is preliminary data.</text>
</comment>
<evidence type="ECO:0000256" key="1">
    <source>
        <dbReference type="SAM" id="Phobius"/>
    </source>
</evidence>